<evidence type="ECO:0000313" key="14">
    <source>
        <dbReference type="EMBL" id="MCM1982400.1"/>
    </source>
</evidence>
<dbReference type="PANTHER" id="PTHR11042">
    <property type="entry name" value="EUKARYOTIC TRANSLATION INITIATION FACTOR 2-ALPHA KINASE EIF2-ALPHA KINASE -RELATED"/>
    <property type="match status" value="1"/>
</dbReference>
<dbReference type="EMBL" id="JTHE03000039">
    <property type="protein sequence ID" value="MCM1982400.1"/>
    <property type="molecule type" value="Genomic_DNA"/>
</dbReference>
<feature type="domain" description="FHA" evidence="12">
    <location>
        <begin position="309"/>
        <end position="375"/>
    </location>
</feature>
<comment type="catalytic activity">
    <reaction evidence="9">
        <text>L-threonyl-[protein] + ATP = O-phospho-L-threonyl-[protein] + ADP + H(+)</text>
        <dbReference type="Rhea" id="RHEA:46608"/>
        <dbReference type="Rhea" id="RHEA-COMP:11060"/>
        <dbReference type="Rhea" id="RHEA-COMP:11605"/>
        <dbReference type="ChEBI" id="CHEBI:15378"/>
        <dbReference type="ChEBI" id="CHEBI:30013"/>
        <dbReference type="ChEBI" id="CHEBI:30616"/>
        <dbReference type="ChEBI" id="CHEBI:61977"/>
        <dbReference type="ChEBI" id="CHEBI:456216"/>
        <dbReference type="EC" id="2.7.11.1"/>
    </reaction>
    <physiologicalReaction direction="left-to-right" evidence="9">
        <dbReference type="Rhea" id="RHEA:46609"/>
    </physiologicalReaction>
</comment>
<evidence type="ECO:0000313" key="15">
    <source>
        <dbReference type="Proteomes" id="UP000031561"/>
    </source>
</evidence>
<dbReference type="Gene3D" id="1.10.510.10">
    <property type="entry name" value="Transferase(Phosphotransferase) domain 1"/>
    <property type="match status" value="1"/>
</dbReference>
<keyword evidence="7" id="KW-0652">Protein synthesis inhibitor</keyword>
<accession>A0ABD4T1C9</accession>
<keyword evidence="15" id="KW-1185">Reference proteome</keyword>
<dbReference type="AlphaFoldDB" id="A0ABD4T1C9"/>
<evidence type="ECO:0000256" key="6">
    <source>
        <dbReference type="ARBA" id="ARBA00022840"/>
    </source>
</evidence>
<dbReference type="Pfam" id="PF00498">
    <property type="entry name" value="FHA"/>
    <property type="match status" value="1"/>
</dbReference>
<dbReference type="RefSeq" id="WP_166281119.1">
    <property type="nucleotide sequence ID" value="NZ_JTHE03000039.1"/>
</dbReference>
<dbReference type="InterPro" id="IPR017441">
    <property type="entry name" value="Protein_kinase_ATP_BS"/>
</dbReference>
<dbReference type="GO" id="GO:0004674">
    <property type="term" value="F:protein serine/threonine kinase activity"/>
    <property type="evidence" value="ECO:0007669"/>
    <property type="project" value="UniProtKB-KW"/>
</dbReference>
<feature type="domain" description="Protein kinase" evidence="13">
    <location>
        <begin position="23"/>
        <end position="300"/>
    </location>
</feature>
<sequence length="404" mass="45783">MTEPLELMPSGRIPVEMGDITEIELLELLGTGAFGSVWKVRDPKTNQLYALKVIQDLEPDSVLCDRVKLEADVMIDSPYIVPSVGLYQWDAATYLILFEYYQARSLDDWLESRELTLEQKREIFQQLLWGVRDAHRNNIIHRDLKPNNILVNPACALKIIDFGISKFRGKGITRTGEIMGTPPYLPPEAIIEGSILADARTDIYAIGHILYELEMGQHFWQRQGWNRLEHFFNGYLKRKPEPTEAIDLRDFSGEIYPNSQEAIALMVKIQVEERIDSIDAILDLLNIRELEPTEIIEPKFTLGFPMLWVESGTNRNACLPLDLAEGETRIIGRGDIAGNDVSISRRHLLVSRNGKQYSAGDNGSTNGTLHSGRVLPKGQTVLLKHGDRLKLGDVFLRVEFSEES</sequence>
<dbReference type="EC" id="2.7.11.1" evidence="1"/>
<dbReference type="GO" id="GO:0006950">
    <property type="term" value="P:response to stress"/>
    <property type="evidence" value="ECO:0007669"/>
    <property type="project" value="UniProtKB-ARBA"/>
</dbReference>
<gene>
    <name evidence="14" type="ORF">QQ91_0006100</name>
</gene>
<keyword evidence="5 14" id="KW-0418">Kinase</keyword>
<evidence type="ECO:0000256" key="2">
    <source>
        <dbReference type="ARBA" id="ARBA00022527"/>
    </source>
</evidence>
<name>A0ABD4T1C9_9CYAN</name>
<dbReference type="Proteomes" id="UP000031561">
    <property type="component" value="Unassembled WGS sequence"/>
</dbReference>
<dbReference type="SUPFAM" id="SSF56112">
    <property type="entry name" value="Protein kinase-like (PK-like)"/>
    <property type="match status" value="1"/>
</dbReference>
<feature type="binding site" evidence="11">
    <location>
        <position position="52"/>
    </location>
    <ligand>
        <name>ATP</name>
        <dbReference type="ChEBI" id="CHEBI:30616"/>
    </ligand>
</feature>
<evidence type="ECO:0000256" key="9">
    <source>
        <dbReference type="ARBA" id="ARBA00048659"/>
    </source>
</evidence>
<protein>
    <recommendedName>
        <fullName evidence="1">non-specific serine/threonine protein kinase</fullName>
        <ecNumber evidence="1">2.7.11.1</ecNumber>
    </recommendedName>
</protein>
<dbReference type="GO" id="GO:0005524">
    <property type="term" value="F:ATP binding"/>
    <property type="evidence" value="ECO:0007669"/>
    <property type="project" value="UniProtKB-UniRule"/>
</dbReference>
<evidence type="ECO:0000256" key="8">
    <source>
        <dbReference type="ARBA" id="ARBA00037982"/>
    </source>
</evidence>
<keyword evidence="4 11" id="KW-0547">Nucleotide-binding</keyword>
<dbReference type="InterPro" id="IPR000253">
    <property type="entry name" value="FHA_dom"/>
</dbReference>
<reference evidence="14 15" key="1">
    <citation type="journal article" date="2015" name="Genome Announc.">
        <title>Draft Genome Sequence of Filamentous Marine Cyanobacterium Lyngbya confervoides Strain BDU141951.</title>
        <authorList>
            <person name="Chandrababunaidu M.M."/>
            <person name="Sen D."/>
            <person name="Tripathy S."/>
        </authorList>
    </citation>
    <scope>NUCLEOTIDE SEQUENCE [LARGE SCALE GENOMIC DNA]</scope>
    <source>
        <strain evidence="14 15">BDU141951</strain>
    </source>
</reference>
<evidence type="ECO:0000259" key="13">
    <source>
        <dbReference type="PROSITE" id="PS50011"/>
    </source>
</evidence>
<dbReference type="PROSITE" id="PS50011">
    <property type="entry name" value="PROTEIN_KINASE_DOM"/>
    <property type="match status" value="1"/>
</dbReference>
<evidence type="ECO:0000256" key="10">
    <source>
        <dbReference type="ARBA" id="ARBA00048977"/>
    </source>
</evidence>
<dbReference type="PANTHER" id="PTHR11042:SF160">
    <property type="entry name" value="EUKARYOTIC TRANSLATION INITIATION FACTOR 2-ALPHA KINASE 1"/>
    <property type="match status" value="1"/>
</dbReference>
<evidence type="ECO:0000256" key="3">
    <source>
        <dbReference type="ARBA" id="ARBA00022679"/>
    </source>
</evidence>
<dbReference type="SMART" id="SM00220">
    <property type="entry name" value="S_TKc"/>
    <property type="match status" value="1"/>
</dbReference>
<evidence type="ECO:0000256" key="1">
    <source>
        <dbReference type="ARBA" id="ARBA00012513"/>
    </source>
</evidence>
<dbReference type="CDD" id="cd14014">
    <property type="entry name" value="STKc_PknB_like"/>
    <property type="match status" value="1"/>
</dbReference>
<evidence type="ECO:0000256" key="4">
    <source>
        <dbReference type="ARBA" id="ARBA00022741"/>
    </source>
</evidence>
<dbReference type="Gene3D" id="2.60.200.20">
    <property type="match status" value="1"/>
</dbReference>
<evidence type="ECO:0000256" key="11">
    <source>
        <dbReference type="PROSITE-ProRule" id="PRU10141"/>
    </source>
</evidence>
<dbReference type="GO" id="GO:0017148">
    <property type="term" value="P:negative regulation of translation"/>
    <property type="evidence" value="ECO:0007669"/>
    <property type="project" value="UniProtKB-KW"/>
</dbReference>
<evidence type="ECO:0000259" key="12">
    <source>
        <dbReference type="PROSITE" id="PS50006"/>
    </source>
</evidence>
<dbReference type="PROSITE" id="PS00108">
    <property type="entry name" value="PROTEIN_KINASE_ST"/>
    <property type="match status" value="1"/>
</dbReference>
<evidence type="ECO:0000256" key="7">
    <source>
        <dbReference type="ARBA" id="ARBA00023193"/>
    </source>
</evidence>
<organism evidence="14 15">
    <name type="scientific">Lyngbya confervoides BDU141951</name>
    <dbReference type="NCBI Taxonomy" id="1574623"/>
    <lineage>
        <taxon>Bacteria</taxon>
        <taxon>Bacillati</taxon>
        <taxon>Cyanobacteriota</taxon>
        <taxon>Cyanophyceae</taxon>
        <taxon>Oscillatoriophycideae</taxon>
        <taxon>Oscillatoriales</taxon>
        <taxon>Microcoleaceae</taxon>
        <taxon>Lyngbya</taxon>
    </lineage>
</organism>
<dbReference type="PROSITE" id="PS00107">
    <property type="entry name" value="PROTEIN_KINASE_ATP"/>
    <property type="match status" value="1"/>
</dbReference>
<dbReference type="Pfam" id="PF00069">
    <property type="entry name" value="Pkinase"/>
    <property type="match status" value="1"/>
</dbReference>
<dbReference type="InterPro" id="IPR000719">
    <property type="entry name" value="Prot_kinase_dom"/>
</dbReference>
<comment type="catalytic activity">
    <reaction evidence="10">
        <text>L-seryl-[protein] + ATP = O-phospho-L-seryl-[protein] + ADP + H(+)</text>
        <dbReference type="Rhea" id="RHEA:17989"/>
        <dbReference type="Rhea" id="RHEA-COMP:9863"/>
        <dbReference type="Rhea" id="RHEA-COMP:11604"/>
        <dbReference type="ChEBI" id="CHEBI:15378"/>
        <dbReference type="ChEBI" id="CHEBI:29999"/>
        <dbReference type="ChEBI" id="CHEBI:30616"/>
        <dbReference type="ChEBI" id="CHEBI:83421"/>
        <dbReference type="ChEBI" id="CHEBI:456216"/>
        <dbReference type="EC" id="2.7.11.1"/>
    </reaction>
    <physiologicalReaction direction="left-to-right" evidence="10">
        <dbReference type="Rhea" id="RHEA:17990"/>
    </physiologicalReaction>
</comment>
<proteinExistence type="inferred from homology"/>
<keyword evidence="3" id="KW-0808">Transferase</keyword>
<comment type="similarity">
    <text evidence="8">Belongs to the protein kinase superfamily. Ser/Thr protein kinase family. GCN2 subfamily.</text>
</comment>
<dbReference type="InterPro" id="IPR011009">
    <property type="entry name" value="Kinase-like_dom_sf"/>
</dbReference>
<dbReference type="SUPFAM" id="SSF49879">
    <property type="entry name" value="SMAD/FHA domain"/>
    <property type="match status" value="1"/>
</dbReference>
<dbReference type="PROSITE" id="PS50006">
    <property type="entry name" value="FHA_DOMAIN"/>
    <property type="match status" value="1"/>
</dbReference>
<keyword evidence="6 11" id="KW-0067">ATP-binding</keyword>
<dbReference type="InterPro" id="IPR008984">
    <property type="entry name" value="SMAD_FHA_dom_sf"/>
</dbReference>
<dbReference type="InterPro" id="IPR050339">
    <property type="entry name" value="CC_SR_Kinase"/>
</dbReference>
<keyword evidence="2" id="KW-0723">Serine/threonine-protein kinase</keyword>
<dbReference type="InterPro" id="IPR008271">
    <property type="entry name" value="Ser/Thr_kinase_AS"/>
</dbReference>
<dbReference type="GO" id="GO:0006796">
    <property type="term" value="P:phosphate-containing compound metabolic process"/>
    <property type="evidence" value="ECO:0007669"/>
    <property type="project" value="UniProtKB-ARBA"/>
</dbReference>
<evidence type="ECO:0000256" key="5">
    <source>
        <dbReference type="ARBA" id="ARBA00022777"/>
    </source>
</evidence>
<comment type="caution">
    <text evidence="14">The sequence shown here is derived from an EMBL/GenBank/DDBJ whole genome shotgun (WGS) entry which is preliminary data.</text>
</comment>
<dbReference type="CDD" id="cd00060">
    <property type="entry name" value="FHA"/>
    <property type="match status" value="1"/>
</dbReference>